<dbReference type="EMBL" id="QXFY01000929">
    <property type="protein sequence ID" value="KAE9332818.1"/>
    <property type="molecule type" value="Genomic_DNA"/>
</dbReference>
<evidence type="ECO:0000313" key="4">
    <source>
        <dbReference type="EMBL" id="KAE9231007.1"/>
    </source>
</evidence>
<protein>
    <recommendedName>
        <fullName evidence="13">DDE Tnp4 domain-containing protein</fullName>
    </recommendedName>
</protein>
<name>A0A6A3TIU7_9STRA</name>
<dbReference type="Pfam" id="PF04827">
    <property type="entry name" value="Plant_tran"/>
    <property type="match status" value="1"/>
</dbReference>
<dbReference type="PANTHER" id="PTHR47150:SF5">
    <property type="entry name" value="OS07G0546750 PROTEIN"/>
    <property type="match status" value="1"/>
</dbReference>
<evidence type="ECO:0000313" key="8">
    <source>
        <dbReference type="Proteomes" id="UP000437068"/>
    </source>
</evidence>
<dbReference type="AlphaFoldDB" id="A0A6A3TIU7"/>
<reference evidence="7 8" key="1">
    <citation type="submission" date="2018-08" db="EMBL/GenBank/DDBJ databases">
        <title>Genomic investigation of the strawberry pathogen Phytophthora fragariae indicates pathogenicity is determined by transcriptional variation in three key races.</title>
        <authorList>
            <person name="Adams T.M."/>
            <person name="Armitage A.D."/>
            <person name="Sobczyk M.K."/>
            <person name="Bates H.J."/>
            <person name="Dunwell J.M."/>
            <person name="Nellist C.F."/>
            <person name="Harrison R.J."/>
        </authorList>
    </citation>
    <scope>NUCLEOTIDE SEQUENCE [LARGE SCALE GENOMIC DNA]</scope>
    <source>
        <strain evidence="5 8">A4</strain>
        <strain evidence="4 9">BC-1</strain>
        <strain evidence="3 10">NOV-5</strain>
        <strain evidence="2 11">NOV-71</strain>
        <strain evidence="6 12">NOV-77</strain>
        <strain evidence="1 7">NOV-9</strain>
    </source>
</reference>
<dbReference type="EMBL" id="QXGF01000918">
    <property type="protein sequence ID" value="KAE8934338.1"/>
    <property type="molecule type" value="Genomic_DNA"/>
</dbReference>
<sequence>MSSESDEESVLRSGSDDDEAFLLLLLSAQKAPIKRKRGGSEPGKAANLDRDFQAAHLRLWKDCFCENPTYPEKLFRRRNRMSHALFERLMSAVVEHDADFEQRVDAVGKKGLTPLQKCSAAVRMLVYGRAADSLDDVVKVAESTLLAYTKKFCRAVVEVFEEEYLREPTRDDIERQLERSAARGFPGCLGSLDCMHWAWEMCPTALKGQLSGKEGKPTVVLEVVADQRMWISHFFFGCAGSNNGKLLQNANDHAF</sequence>
<dbReference type="InterPro" id="IPR006912">
    <property type="entry name" value="Harbinger_derived_prot"/>
</dbReference>
<evidence type="ECO:0000313" key="1">
    <source>
        <dbReference type="EMBL" id="KAE8934338.1"/>
    </source>
</evidence>
<evidence type="ECO:0000313" key="11">
    <source>
        <dbReference type="Proteomes" id="UP000441208"/>
    </source>
</evidence>
<proteinExistence type="predicted"/>
<dbReference type="PANTHER" id="PTHR47150">
    <property type="entry name" value="OS12G0169200 PROTEIN"/>
    <property type="match status" value="1"/>
</dbReference>
<evidence type="ECO:0000313" key="6">
    <source>
        <dbReference type="EMBL" id="KAE9332818.1"/>
    </source>
</evidence>
<evidence type="ECO:0000313" key="12">
    <source>
        <dbReference type="Proteomes" id="UP000486351"/>
    </source>
</evidence>
<organism evidence="3 10">
    <name type="scientific">Phytophthora fragariae</name>
    <dbReference type="NCBI Taxonomy" id="53985"/>
    <lineage>
        <taxon>Eukaryota</taxon>
        <taxon>Sar</taxon>
        <taxon>Stramenopiles</taxon>
        <taxon>Oomycota</taxon>
        <taxon>Peronosporomycetes</taxon>
        <taxon>Peronosporales</taxon>
        <taxon>Peronosporaceae</taxon>
        <taxon>Phytophthora</taxon>
    </lineage>
</organism>
<dbReference type="Proteomes" id="UP000441208">
    <property type="component" value="Unassembled WGS sequence"/>
</dbReference>
<comment type="caution">
    <text evidence="3">The sequence shown here is derived from an EMBL/GenBank/DDBJ whole genome shotgun (WGS) entry which is preliminary data.</text>
</comment>
<dbReference type="EMBL" id="QXGE01004923">
    <property type="protein sequence ID" value="KAE9269045.1"/>
    <property type="molecule type" value="Genomic_DNA"/>
</dbReference>
<evidence type="ECO:0000313" key="9">
    <source>
        <dbReference type="Proteomes" id="UP000440367"/>
    </source>
</evidence>
<evidence type="ECO:0000313" key="2">
    <source>
        <dbReference type="EMBL" id="KAE9100480.1"/>
    </source>
</evidence>
<gene>
    <name evidence="5" type="ORF">PF001_g29395</name>
    <name evidence="4" type="ORF">PF002_g12812</name>
    <name evidence="3" type="ORF">PF006_g14257</name>
    <name evidence="2" type="ORF">PF007_g15491</name>
    <name evidence="6" type="ORF">PF008_g14754</name>
    <name evidence="1" type="ORF">PF009_g15684</name>
</gene>
<dbReference type="Proteomes" id="UP000486351">
    <property type="component" value="Unassembled WGS sequence"/>
</dbReference>
<dbReference type="EMBL" id="QXFZ01000950">
    <property type="protein sequence ID" value="KAE9100480.1"/>
    <property type="molecule type" value="Genomic_DNA"/>
</dbReference>
<dbReference type="Proteomes" id="UP000440732">
    <property type="component" value="Unassembled WGS sequence"/>
</dbReference>
<evidence type="ECO:0000313" key="5">
    <source>
        <dbReference type="EMBL" id="KAE9269045.1"/>
    </source>
</evidence>
<accession>A0A6A3TIU7</accession>
<evidence type="ECO:0008006" key="13">
    <source>
        <dbReference type="Google" id="ProtNLM"/>
    </source>
</evidence>
<evidence type="ECO:0000313" key="10">
    <source>
        <dbReference type="Proteomes" id="UP000440732"/>
    </source>
</evidence>
<dbReference type="Proteomes" id="UP000437068">
    <property type="component" value="Unassembled WGS sequence"/>
</dbReference>
<evidence type="ECO:0000313" key="3">
    <source>
        <dbReference type="EMBL" id="KAE9137028.1"/>
    </source>
</evidence>
<evidence type="ECO:0000313" key="7">
    <source>
        <dbReference type="Proteomes" id="UP000429523"/>
    </source>
</evidence>
<dbReference type="EMBL" id="QXGD01000632">
    <property type="protein sequence ID" value="KAE9231007.1"/>
    <property type="molecule type" value="Genomic_DNA"/>
</dbReference>
<dbReference type="Proteomes" id="UP000429523">
    <property type="component" value="Unassembled WGS sequence"/>
</dbReference>
<dbReference type="EMBL" id="QXGA01000886">
    <property type="protein sequence ID" value="KAE9137028.1"/>
    <property type="molecule type" value="Genomic_DNA"/>
</dbReference>
<dbReference type="Proteomes" id="UP000440367">
    <property type="component" value="Unassembled WGS sequence"/>
</dbReference>